<protein>
    <submittedName>
        <fullName evidence="2">Putative membrane protein</fullName>
    </submittedName>
</protein>
<name>A0A015YEM0_BACFG</name>
<accession>A0A015YEM0</accession>
<gene>
    <name evidence="2" type="ORF">M076_1841</name>
</gene>
<reference evidence="2 3" key="1">
    <citation type="submission" date="2014-02" db="EMBL/GenBank/DDBJ databases">
        <authorList>
            <person name="Sears C."/>
            <person name="Carroll K."/>
            <person name="Sack B.R."/>
            <person name="Qadri F."/>
            <person name="Myers L.L."/>
            <person name="Chung G.-T."/>
            <person name="Escheverria P."/>
            <person name="Fraser C.M."/>
            <person name="Sadzewicz L."/>
            <person name="Shefchek K.A."/>
            <person name="Tallon L."/>
            <person name="Das S.P."/>
            <person name="Daugherty S."/>
            <person name="Mongodin E.F."/>
        </authorList>
    </citation>
    <scope>NUCLEOTIDE SEQUENCE [LARGE SCALE GENOMIC DNA]</scope>
    <source>
        <strain evidence="2 3">2-F-2 #4</strain>
    </source>
</reference>
<keyword evidence="1" id="KW-0472">Membrane</keyword>
<sequence length="44" mass="5395">MMLIYNHFMIVSYFKTTDKIIYFFTFLFNLFWVSMPLASNVFIV</sequence>
<organism evidence="2 3">
    <name type="scientific">Bacteroides fragilis str. 2-F-2 #4</name>
    <dbReference type="NCBI Taxonomy" id="1339280"/>
    <lineage>
        <taxon>Bacteria</taxon>
        <taxon>Pseudomonadati</taxon>
        <taxon>Bacteroidota</taxon>
        <taxon>Bacteroidia</taxon>
        <taxon>Bacteroidales</taxon>
        <taxon>Bacteroidaceae</taxon>
        <taxon>Bacteroides</taxon>
    </lineage>
</organism>
<feature type="transmembrane region" description="Helical" evidence="1">
    <location>
        <begin position="20"/>
        <end position="43"/>
    </location>
</feature>
<proteinExistence type="predicted"/>
<dbReference type="AlphaFoldDB" id="A0A015YEM0"/>
<comment type="caution">
    <text evidence="2">The sequence shown here is derived from an EMBL/GenBank/DDBJ whole genome shotgun (WGS) entry which is preliminary data.</text>
</comment>
<evidence type="ECO:0000256" key="1">
    <source>
        <dbReference type="SAM" id="Phobius"/>
    </source>
</evidence>
<keyword evidence="1" id="KW-1133">Transmembrane helix</keyword>
<keyword evidence="1" id="KW-0812">Transmembrane</keyword>
<dbReference type="EMBL" id="JGDM01000045">
    <property type="protein sequence ID" value="EXZ44935.1"/>
    <property type="molecule type" value="Genomic_DNA"/>
</dbReference>
<dbReference type="Proteomes" id="UP000022272">
    <property type="component" value="Unassembled WGS sequence"/>
</dbReference>
<evidence type="ECO:0000313" key="2">
    <source>
        <dbReference type="EMBL" id="EXZ44935.1"/>
    </source>
</evidence>
<evidence type="ECO:0000313" key="3">
    <source>
        <dbReference type="Proteomes" id="UP000022272"/>
    </source>
</evidence>